<sequence length="104" mass="12670">MFEIQWPYVTKLKSVVYSLKKEVQQTEKYATLLDKLKDHAIVTLENKKLNFRKNITIPKIYYGDQYEDKRYIPVTIIDKIIYIIDKLYFEQKCCMKRYSGCWKK</sequence>
<evidence type="ECO:0000313" key="2">
    <source>
        <dbReference type="Proteomes" id="UP001152888"/>
    </source>
</evidence>
<organism evidence="1 2">
    <name type="scientific">Acanthoscelides obtectus</name>
    <name type="common">Bean weevil</name>
    <name type="synonym">Bruchus obtectus</name>
    <dbReference type="NCBI Taxonomy" id="200917"/>
    <lineage>
        <taxon>Eukaryota</taxon>
        <taxon>Metazoa</taxon>
        <taxon>Ecdysozoa</taxon>
        <taxon>Arthropoda</taxon>
        <taxon>Hexapoda</taxon>
        <taxon>Insecta</taxon>
        <taxon>Pterygota</taxon>
        <taxon>Neoptera</taxon>
        <taxon>Endopterygota</taxon>
        <taxon>Coleoptera</taxon>
        <taxon>Polyphaga</taxon>
        <taxon>Cucujiformia</taxon>
        <taxon>Chrysomeloidea</taxon>
        <taxon>Chrysomelidae</taxon>
        <taxon>Bruchinae</taxon>
        <taxon>Bruchini</taxon>
        <taxon>Acanthoscelides</taxon>
    </lineage>
</organism>
<dbReference type="AlphaFoldDB" id="A0A9P0M7T1"/>
<evidence type="ECO:0000313" key="1">
    <source>
        <dbReference type="EMBL" id="CAH2007386.1"/>
    </source>
</evidence>
<dbReference type="Proteomes" id="UP001152888">
    <property type="component" value="Unassembled WGS sequence"/>
</dbReference>
<accession>A0A9P0M7T1</accession>
<comment type="caution">
    <text evidence="1">The sequence shown here is derived from an EMBL/GenBank/DDBJ whole genome shotgun (WGS) entry which is preliminary data.</text>
</comment>
<dbReference type="EMBL" id="CAKOFQ010007745">
    <property type="protein sequence ID" value="CAH2007386.1"/>
    <property type="molecule type" value="Genomic_DNA"/>
</dbReference>
<name>A0A9P0M7T1_ACAOB</name>
<reference evidence="1" key="1">
    <citation type="submission" date="2022-03" db="EMBL/GenBank/DDBJ databases">
        <authorList>
            <person name="Sayadi A."/>
        </authorList>
    </citation>
    <scope>NUCLEOTIDE SEQUENCE</scope>
</reference>
<keyword evidence="2" id="KW-1185">Reference proteome</keyword>
<gene>
    <name evidence="1" type="ORF">ACAOBT_LOCUS29621</name>
</gene>
<protein>
    <submittedName>
        <fullName evidence="1">Uncharacterized protein</fullName>
    </submittedName>
</protein>
<proteinExistence type="predicted"/>